<dbReference type="Proteomes" id="UP000623467">
    <property type="component" value="Unassembled WGS sequence"/>
</dbReference>
<keyword evidence="3" id="KW-1185">Reference proteome</keyword>
<dbReference type="EMBL" id="JACAZH010000001">
    <property type="protein sequence ID" value="KAF7377161.1"/>
    <property type="molecule type" value="Genomic_DNA"/>
</dbReference>
<dbReference type="AlphaFoldDB" id="A0A8H6ZHU8"/>
<organism evidence="2 3">
    <name type="scientific">Mycena sanguinolenta</name>
    <dbReference type="NCBI Taxonomy" id="230812"/>
    <lineage>
        <taxon>Eukaryota</taxon>
        <taxon>Fungi</taxon>
        <taxon>Dikarya</taxon>
        <taxon>Basidiomycota</taxon>
        <taxon>Agaricomycotina</taxon>
        <taxon>Agaricomycetes</taxon>
        <taxon>Agaricomycetidae</taxon>
        <taxon>Agaricales</taxon>
        <taxon>Marasmiineae</taxon>
        <taxon>Mycenaceae</taxon>
        <taxon>Mycena</taxon>
    </lineage>
</organism>
<reference evidence="2" key="1">
    <citation type="submission" date="2020-05" db="EMBL/GenBank/DDBJ databases">
        <title>Mycena genomes resolve the evolution of fungal bioluminescence.</title>
        <authorList>
            <person name="Tsai I.J."/>
        </authorList>
    </citation>
    <scope>NUCLEOTIDE SEQUENCE</scope>
    <source>
        <strain evidence="2">160909Yilan</strain>
    </source>
</reference>
<feature type="region of interest" description="Disordered" evidence="1">
    <location>
        <begin position="227"/>
        <end position="246"/>
    </location>
</feature>
<evidence type="ECO:0000256" key="1">
    <source>
        <dbReference type="SAM" id="MobiDB-lite"/>
    </source>
</evidence>
<comment type="caution">
    <text evidence="2">The sequence shown here is derived from an EMBL/GenBank/DDBJ whole genome shotgun (WGS) entry which is preliminary data.</text>
</comment>
<sequence>MPPVFRPNVSTSWTAKRVCRWSSTHCPRVLYSSLGLEDAIFAILPSLPWLIEFRRGCTYACRETHVAALLDEEAVGGYVRCCGRAACAVDVSISFYLLHLTPLRPVSIRRPSTLDDLLPRALTRSREPTRHTLSAALLALSSSKTRSRPFRSSAPAASGPVASCARRRAYPALYLSRQPNSYLGGRVHTCRCLDAGDKEGSGAEWSEENVSDAAAGVEPVETLLSRSHGRTFGNNDGPHPRRSAVDSNSVPAAQARFRFAAYGWRAVLRLAARARLHVDSASLHASDRRTFEFGRARARPAMGARYIGSSVCGSDVGFAGSEPEDDHGRWSSSARRRTYSFTKTHEGGGQCAVYCDLPARSYTQSLQRTSTSTPASTFYAHLFCVLHPASPCAAPIRTPLRRRSLPLVLADFASPPRSLLDPVGRTPCQAGLVSRTLHCRRLSSRDPVDPRYPMPAACLDSLPISLGASPRRRKRGEPGGEHCDLPNEEGYTGSCRNGEDAASLTAHAAGPRYCAVCPPDIQASIVDYAPERAFASTSTSHTCFRTFHAIVNHYRQIFVWHQPTKYASPRGLFRLPLRRDETPTISTRNDTEALLGCTVLAEWDAIPLSVHHRFRQRIHRGDRRTQVELHDPPYLRRAHDADPPIRLPSGSLSFHVCLYVDPCTSELSKVT</sequence>
<proteinExistence type="predicted"/>
<name>A0A8H6ZHU8_9AGAR</name>
<evidence type="ECO:0000313" key="2">
    <source>
        <dbReference type="EMBL" id="KAF7377161.1"/>
    </source>
</evidence>
<gene>
    <name evidence="2" type="ORF">MSAN_00135300</name>
</gene>
<protein>
    <submittedName>
        <fullName evidence="2">Uncharacterized protein</fullName>
    </submittedName>
</protein>
<evidence type="ECO:0000313" key="3">
    <source>
        <dbReference type="Proteomes" id="UP000623467"/>
    </source>
</evidence>
<accession>A0A8H6ZHU8</accession>